<dbReference type="AlphaFoldDB" id="N1QFA8"/>
<evidence type="ECO:0000256" key="3">
    <source>
        <dbReference type="ARBA" id="ARBA00022630"/>
    </source>
</evidence>
<name>N1QFA8_SPHMS</name>
<evidence type="ECO:0000259" key="9">
    <source>
        <dbReference type="Pfam" id="PF02771"/>
    </source>
</evidence>
<evidence type="ECO:0000256" key="2">
    <source>
        <dbReference type="ARBA" id="ARBA00009347"/>
    </source>
</evidence>
<dbReference type="GO" id="GO:0005737">
    <property type="term" value="C:cytoplasm"/>
    <property type="evidence" value="ECO:0007669"/>
    <property type="project" value="TreeGrafter"/>
</dbReference>
<dbReference type="eggNOG" id="KOG1469">
    <property type="taxonomic scope" value="Eukaryota"/>
</dbReference>
<comment type="cofactor">
    <cofactor evidence="1 6">
        <name>FAD</name>
        <dbReference type="ChEBI" id="CHEBI:57692"/>
    </cofactor>
</comment>
<dbReference type="InterPro" id="IPR013786">
    <property type="entry name" value="AcylCoA_DH/ox_N"/>
</dbReference>
<evidence type="ECO:0000256" key="4">
    <source>
        <dbReference type="ARBA" id="ARBA00022827"/>
    </source>
</evidence>
<evidence type="ECO:0000313" key="11">
    <source>
        <dbReference type="Proteomes" id="UP000016931"/>
    </source>
</evidence>
<comment type="similarity">
    <text evidence="2 6">Belongs to the acyl-CoA dehydrogenase family.</text>
</comment>
<dbReference type="OMA" id="WNMFLSK"/>
<dbReference type="InterPro" id="IPR036250">
    <property type="entry name" value="AcylCo_DH-like_C"/>
</dbReference>
<dbReference type="Gene3D" id="1.10.540.10">
    <property type="entry name" value="Acyl-CoA dehydrogenase/oxidase, N-terminal domain"/>
    <property type="match status" value="1"/>
</dbReference>
<feature type="domain" description="Acyl-CoA oxidase/dehydrogenase middle" evidence="8">
    <location>
        <begin position="168"/>
        <end position="270"/>
    </location>
</feature>
<proteinExistence type="inferred from homology"/>
<dbReference type="Pfam" id="PF00441">
    <property type="entry name" value="Acyl-CoA_dh_1"/>
    <property type="match status" value="1"/>
</dbReference>
<keyword evidence="3 6" id="KW-0285">Flavoprotein</keyword>
<keyword evidence="4 6" id="KW-0274">FAD</keyword>
<dbReference type="GO" id="GO:0003995">
    <property type="term" value="F:acyl-CoA dehydrogenase activity"/>
    <property type="evidence" value="ECO:0007669"/>
    <property type="project" value="TreeGrafter"/>
</dbReference>
<dbReference type="FunFam" id="2.40.110.10:FF:000002">
    <property type="entry name" value="Acyl-CoA dehydrogenase fadE12"/>
    <property type="match status" value="1"/>
</dbReference>
<sequence length="479" mass="53050">MSVPYKIEASEELLVNGGGGGNGRASDRIPYMARPFVSDRAKKTLDLVEKFVEEECIPADTVYQQQVGNGIERFDAHPTVIEDLKKRARELGLWNLFLPKNHFKEGAGFSNLEYGLMAEYLGKSFIASEAVNCSAPDTGNMEVFAKYGTPAQKARWLQPLLDGKIRSAFLMTEPDVASSDATNIELNMRKEGNEWVLNGSKWWSSGAGDKRCEVFIVMGKSDPNNASVYKQQSVIIVPFDAPGITIQRMLGVFGFDDAPHGHGHITFENVRVPDENIVLGPGRGFEVIQGRLGPGRIHHAMRSIGAAEKALEYMIARMNDPRKTPFGKQLHEHGVMLSRVADSRVKIDAARLQVCEAAIKIDTKDAKFALKEIAEAKILVPKILLEVLDDAIQAYGGAGVSQDTPLANMWAHGRTMRIVDGPDEVHMLQMGRNENKRGKACLAKIEWQKKKAAEMCKAYGMEKKDILQLDRKVAKQSKL</sequence>
<evidence type="ECO:0000259" key="8">
    <source>
        <dbReference type="Pfam" id="PF02770"/>
    </source>
</evidence>
<dbReference type="InterPro" id="IPR009075">
    <property type="entry name" value="AcylCo_DH/oxidase_C"/>
</dbReference>
<dbReference type="InterPro" id="IPR046373">
    <property type="entry name" value="Acyl-CoA_Oxase/DH_mid-dom_sf"/>
</dbReference>
<dbReference type="GeneID" id="27902868"/>
<dbReference type="InterPro" id="IPR009100">
    <property type="entry name" value="AcylCoA_DH/oxidase_NM_dom_sf"/>
</dbReference>
<dbReference type="EMBL" id="KB456265">
    <property type="protein sequence ID" value="EMF11867.1"/>
    <property type="molecule type" value="Genomic_DNA"/>
</dbReference>
<dbReference type="Proteomes" id="UP000016931">
    <property type="component" value="Unassembled WGS sequence"/>
</dbReference>
<dbReference type="InterPro" id="IPR037069">
    <property type="entry name" value="AcylCoA_DH/ox_N_sf"/>
</dbReference>
<dbReference type="OrthoDB" id="434771at2759"/>
<evidence type="ECO:0000259" key="7">
    <source>
        <dbReference type="Pfam" id="PF00441"/>
    </source>
</evidence>
<evidence type="ECO:0000256" key="5">
    <source>
        <dbReference type="ARBA" id="ARBA00023002"/>
    </source>
</evidence>
<evidence type="ECO:0000313" key="10">
    <source>
        <dbReference type="EMBL" id="EMF11867.1"/>
    </source>
</evidence>
<organism evidence="10 11">
    <name type="scientific">Sphaerulina musiva (strain SO2202)</name>
    <name type="common">Poplar stem canker fungus</name>
    <name type="synonym">Septoria musiva</name>
    <dbReference type="NCBI Taxonomy" id="692275"/>
    <lineage>
        <taxon>Eukaryota</taxon>
        <taxon>Fungi</taxon>
        <taxon>Dikarya</taxon>
        <taxon>Ascomycota</taxon>
        <taxon>Pezizomycotina</taxon>
        <taxon>Dothideomycetes</taxon>
        <taxon>Dothideomycetidae</taxon>
        <taxon>Mycosphaerellales</taxon>
        <taxon>Mycosphaerellaceae</taxon>
        <taxon>Sphaerulina</taxon>
    </lineage>
</organism>
<feature type="domain" description="Acyl-CoA dehydrogenase/oxidase C-terminal" evidence="7">
    <location>
        <begin position="282"/>
        <end position="433"/>
    </location>
</feature>
<dbReference type="HOGENOM" id="CLU_018204_1_2_1"/>
<evidence type="ECO:0000256" key="1">
    <source>
        <dbReference type="ARBA" id="ARBA00001974"/>
    </source>
</evidence>
<dbReference type="Gene3D" id="1.20.140.10">
    <property type="entry name" value="Butyryl-CoA Dehydrogenase, subunit A, domain 3"/>
    <property type="match status" value="1"/>
</dbReference>
<gene>
    <name evidence="10" type="ORF">SEPMUDRAFT_149725</name>
</gene>
<dbReference type="RefSeq" id="XP_016759988.1">
    <property type="nucleotide sequence ID" value="XM_016905731.1"/>
</dbReference>
<accession>N1QFA8</accession>
<dbReference type="PANTHER" id="PTHR48083">
    <property type="entry name" value="MEDIUM-CHAIN SPECIFIC ACYL-COA DEHYDROGENASE, MITOCHONDRIAL-RELATED"/>
    <property type="match status" value="1"/>
</dbReference>
<keyword evidence="5 6" id="KW-0560">Oxidoreductase</keyword>
<protein>
    <submittedName>
        <fullName evidence="10">Acyl-CoA dehydrogenase family member 11</fullName>
    </submittedName>
</protein>
<dbReference type="Pfam" id="PF02771">
    <property type="entry name" value="Acyl-CoA_dh_N"/>
    <property type="match status" value="1"/>
</dbReference>
<dbReference type="PANTHER" id="PTHR48083:SF32">
    <property type="entry name" value="ACYL-COA DEHYDROGENASE NM DOMAIN-LIKE PROTEIN"/>
    <property type="match status" value="1"/>
</dbReference>
<dbReference type="SUPFAM" id="SSF47203">
    <property type="entry name" value="Acyl-CoA dehydrogenase C-terminal domain-like"/>
    <property type="match status" value="1"/>
</dbReference>
<dbReference type="Pfam" id="PF02770">
    <property type="entry name" value="Acyl-CoA_dh_M"/>
    <property type="match status" value="1"/>
</dbReference>
<dbReference type="GO" id="GO:0033539">
    <property type="term" value="P:fatty acid beta-oxidation using acyl-CoA dehydrogenase"/>
    <property type="evidence" value="ECO:0007669"/>
    <property type="project" value="TreeGrafter"/>
</dbReference>
<dbReference type="Gene3D" id="2.40.110.10">
    <property type="entry name" value="Butyryl-CoA Dehydrogenase, subunit A, domain 2"/>
    <property type="match status" value="1"/>
</dbReference>
<dbReference type="GO" id="GO:0050660">
    <property type="term" value="F:flavin adenine dinucleotide binding"/>
    <property type="evidence" value="ECO:0007669"/>
    <property type="project" value="InterPro"/>
</dbReference>
<dbReference type="SUPFAM" id="SSF56645">
    <property type="entry name" value="Acyl-CoA dehydrogenase NM domain-like"/>
    <property type="match status" value="1"/>
</dbReference>
<dbReference type="InterPro" id="IPR006091">
    <property type="entry name" value="Acyl-CoA_Oxase/DH_mid-dom"/>
</dbReference>
<reference evidence="10 11" key="1">
    <citation type="journal article" date="2012" name="PLoS Pathog.">
        <title>Diverse lifestyles and strategies of plant pathogenesis encoded in the genomes of eighteen Dothideomycetes fungi.</title>
        <authorList>
            <person name="Ohm R.A."/>
            <person name="Feau N."/>
            <person name="Henrissat B."/>
            <person name="Schoch C.L."/>
            <person name="Horwitz B.A."/>
            <person name="Barry K.W."/>
            <person name="Condon B.J."/>
            <person name="Copeland A.C."/>
            <person name="Dhillon B."/>
            <person name="Glaser F."/>
            <person name="Hesse C.N."/>
            <person name="Kosti I."/>
            <person name="LaButti K."/>
            <person name="Lindquist E.A."/>
            <person name="Lucas S."/>
            <person name="Salamov A.A."/>
            <person name="Bradshaw R.E."/>
            <person name="Ciuffetti L."/>
            <person name="Hamelin R.C."/>
            <person name="Kema G.H.J."/>
            <person name="Lawrence C."/>
            <person name="Scott J.A."/>
            <person name="Spatafora J.W."/>
            <person name="Turgeon B.G."/>
            <person name="de Wit P.J.G.M."/>
            <person name="Zhong S."/>
            <person name="Goodwin S.B."/>
            <person name="Grigoriev I.V."/>
        </authorList>
    </citation>
    <scope>NUCLEOTIDE SEQUENCE [LARGE SCALE GENOMIC DNA]</scope>
    <source>
        <strain evidence="10 11">SO2202</strain>
    </source>
</reference>
<feature type="domain" description="Acyl-CoA dehydrogenase/oxidase N-terminal" evidence="9">
    <location>
        <begin position="41"/>
        <end position="164"/>
    </location>
</feature>
<evidence type="ECO:0000256" key="6">
    <source>
        <dbReference type="RuleBase" id="RU362125"/>
    </source>
</evidence>
<keyword evidence="11" id="KW-1185">Reference proteome</keyword>
<dbReference type="InterPro" id="IPR050741">
    <property type="entry name" value="Acyl-CoA_dehydrogenase"/>
</dbReference>
<dbReference type="STRING" id="692275.N1QFA8"/>